<proteinExistence type="inferred from homology"/>
<evidence type="ECO:0000313" key="3">
    <source>
        <dbReference type="Proteomes" id="UP001265550"/>
    </source>
</evidence>
<evidence type="ECO:0000313" key="2">
    <source>
        <dbReference type="EMBL" id="MDR7097352.1"/>
    </source>
</evidence>
<reference evidence="2 3" key="1">
    <citation type="submission" date="2023-07" db="EMBL/GenBank/DDBJ databases">
        <title>Sorghum-associated microbial communities from plants grown in Nebraska, USA.</title>
        <authorList>
            <person name="Schachtman D."/>
        </authorList>
    </citation>
    <scope>NUCLEOTIDE SEQUENCE [LARGE SCALE GENOMIC DNA]</scope>
    <source>
        <strain evidence="2 3">BE240</strain>
    </source>
</reference>
<protein>
    <submittedName>
        <fullName evidence="2">D-alanine transaminase</fullName>
        <ecNumber evidence="2">2.6.1.21</ecNumber>
    </submittedName>
</protein>
<organism evidence="2 3">
    <name type="scientific">Hydrogenophaga laconesensis</name>
    <dbReference type="NCBI Taxonomy" id="1805971"/>
    <lineage>
        <taxon>Bacteria</taxon>
        <taxon>Pseudomonadati</taxon>
        <taxon>Pseudomonadota</taxon>
        <taxon>Betaproteobacteria</taxon>
        <taxon>Burkholderiales</taxon>
        <taxon>Comamonadaceae</taxon>
        <taxon>Hydrogenophaga</taxon>
    </lineage>
</organism>
<dbReference type="PANTHER" id="PTHR42743">
    <property type="entry name" value="AMINO-ACID AMINOTRANSFERASE"/>
    <property type="match status" value="1"/>
</dbReference>
<dbReference type="InterPro" id="IPR043131">
    <property type="entry name" value="BCAT-like_N"/>
</dbReference>
<evidence type="ECO:0000256" key="1">
    <source>
        <dbReference type="ARBA" id="ARBA00009320"/>
    </source>
</evidence>
<dbReference type="RefSeq" id="WP_204735744.1">
    <property type="nucleotide sequence ID" value="NZ_JAVDWE010000023.1"/>
</dbReference>
<comment type="caution">
    <text evidence="2">The sequence shown here is derived from an EMBL/GenBank/DDBJ whole genome shotgun (WGS) entry which is preliminary data.</text>
</comment>
<name>A0ABU1VIM8_9BURK</name>
<comment type="similarity">
    <text evidence="1">Belongs to the class-IV pyridoxal-phosphate-dependent aminotransferase family.</text>
</comment>
<dbReference type="InterPro" id="IPR036038">
    <property type="entry name" value="Aminotransferase-like"/>
</dbReference>
<dbReference type="Pfam" id="PF01063">
    <property type="entry name" value="Aminotran_4"/>
    <property type="match status" value="1"/>
</dbReference>
<dbReference type="Proteomes" id="UP001265550">
    <property type="component" value="Unassembled WGS sequence"/>
</dbReference>
<dbReference type="SUPFAM" id="SSF56752">
    <property type="entry name" value="D-aminoacid aminotransferase-like PLP-dependent enzymes"/>
    <property type="match status" value="1"/>
</dbReference>
<sequence>MIDLPDSLCFLDGAYGPLREARVSVLDRGFIFGDGIYEVLPAYGGRLFRFAEHMARLERSLRELRVPNPFSTAEWMGIARRLIADQETRGAQNQLVYLQVTRGVAMRDHAMPPGLVPTVFAMASPMKLATPEQRANGVACVTADDFRWGKAHIKSTSLLGSVLARQIAADVGAVEVVMFRDGYLSEGASSNVWVIKEGVVMGPPKDHLVLEGIRFGLIEELCHRRGLRFELRRVTRDEVLSADELLLSSATKEVLPITLLDGTPVGRGRPGPIYASLYEGYQQAVATQSI</sequence>
<keyword evidence="2" id="KW-0808">Transferase</keyword>
<dbReference type="PANTHER" id="PTHR42743:SF10">
    <property type="entry name" value="D-ALANINE AMINOTRANSFERASE"/>
    <property type="match status" value="1"/>
</dbReference>
<dbReference type="GO" id="GO:0047810">
    <property type="term" value="F:D-alanine-2-oxoglutarate aminotransferase activity"/>
    <property type="evidence" value="ECO:0007669"/>
    <property type="project" value="UniProtKB-EC"/>
</dbReference>
<dbReference type="EMBL" id="JAVDWE010000023">
    <property type="protein sequence ID" value="MDR7097352.1"/>
    <property type="molecule type" value="Genomic_DNA"/>
</dbReference>
<accession>A0ABU1VIM8</accession>
<dbReference type="InterPro" id="IPR043132">
    <property type="entry name" value="BCAT-like_C"/>
</dbReference>
<dbReference type="EC" id="2.6.1.21" evidence="2"/>
<gene>
    <name evidence="2" type="ORF">J2X09_005126</name>
</gene>
<dbReference type="InterPro" id="IPR050571">
    <property type="entry name" value="Class-IV_PLP-Dep_Aminotrnsfr"/>
</dbReference>
<keyword evidence="3" id="KW-1185">Reference proteome</keyword>
<dbReference type="CDD" id="cd01558">
    <property type="entry name" value="D-AAT_like"/>
    <property type="match status" value="1"/>
</dbReference>
<dbReference type="Gene3D" id="3.30.470.10">
    <property type="match status" value="1"/>
</dbReference>
<dbReference type="InterPro" id="IPR001544">
    <property type="entry name" value="Aminotrans_IV"/>
</dbReference>
<dbReference type="Gene3D" id="3.20.10.10">
    <property type="entry name" value="D-amino Acid Aminotransferase, subunit A, domain 2"/>
    <property type="match status" value="1"/>
</dbReference>
<keyword evidence="2" id="KW-0032">Aminotransferase</keyword>